<comment type="caution">
    <text evidence="6">The sequence shown here is derived from an EMBL/GenBank/DDBJ whole genome shotgun (WGS) entry which is preliminary data.</text>
</comment>
<protein>
    <recommendedName>
        <fullName evidence="4">Putative pterin-4-alpha-carbinolamine dehydratase</fullName>
        <ecNumber evidence="3">4.2.1.96</ecNumber>
    </recommendedName>
</protein>
<evidence type="ECO:0000256" key="1">
    <source>
        <dbReference type="ARBA" id="ARBA00001554"/>
    </source>
</evidence>
<evidence type="ECO:0000313" key="7">
    <source>
        <dbReference type="Proteomes" id="UP000312032"/>
    </source>
</evidence>
<comment type="catalytic activity">
    <reaction evidence="1">
        <text>(4aS,6R)-4a-hydroxy-L-erythro-5,6,7,8-tetrahydrobiopterin = (6R)-L-erythro-6,7-dihydrobiopterin + H2O</text>
        <dbReference type="Rhea" id="RHEA:11920"/>
        <dbReference type="ChEBI" id="CHEBI:15377"/>
        <dbReference type="ChEBI" id="CHEBI:15642"/>
        <dbReference type="ChEBI" id="CHEBI:43120"/>
        <dbReference type="EC" id="4.2.1.96"/>
    </reaction>
</comment>
<dbReference type="CDD" id="cd00488">
    <property type="entry name" value="PCD_DCoH"/>
    <property type="match status" value="1"/>
</dbReference>
<dbReference type="AlphaFoldDB" id="A0A5C4U2Z7"/>
<evidence type="ECO:0000313" key="6">
    <source>
        <dbReference type="EMBL" id="TNL97277.1"/>
    </source>
</evidence>
<dbReference type="InterPro" id="IPR001533">
    <property type="entry name" value="Pterin_deHydtase"/>
</dbReference>
<comment type="similarity">
    <text evidence="2">Belongs to the pterin-4-alpha-carbinolamine dehydratase family.</text>
</comment>
<reference evidence="6 7" key="1">
    <citation type="submission" date="2019-06" db="EMBL/GenBank/DDBJ databases">
        <authorList>
            <person name="Li J."/>
        </authorList>
    </citation>
    <scope>NUCLEOTIDE SEQUENCE [LARGE SCALE GENOMIC DNA]</scope>
    <source>
        <strain evidence="6 7">LMG 28165</strain>
    </source>
</reference>
<dbReference type="InterPro" id="IPR036428">
    <property type="entry name" value="PCD_sf"/>
</dbReference>
<dbReference type="GO" id="GO:0008124">
    <property type="term" value="F:4-alpha-hydroxytetrahydrobiopterin dehydratase activity"/>
    <property type="evidence" value="ECO:0007669"/>
    <property type="project" value="UniProtKB-EC"/>
</dbReference>
<evidence type="ECO:0000256" key="5">
    <source>
        <dbReference type="ARBA" id="ARBA00023239"/>
    </source>
</evidence>
<dbReference type="SUPFAM" id="SSF55248">
    <property type="entry name" value="PCD-like"/>
    <property type="match status" value="1"/>
</dbReference>
<evidence type="ECO:0000256" key="2">
    <source>
        <dbReference type="ARBA" id="ARBA00006472"/>
    </source>
</evidence>
<dbReference type="Proteomes" id="UP000312032">
    <property type="component" value="Unassembled WGS sequence"/>
</dbReference>
<accession>A0A5C4U2Z7</accession>
<dbReference type="PANTHER" id="PTHR12599:SF0">
    <property type="entry name" value="PTERIN-4-ALPHA-CARBINOLAMINE DEHYDRATASE"/>
    <property type="match status" value="1"/>
</dbReference>
<dbReference type="Gene3D" id="3.30.1360.20">
    <property type="entry name" value="Transcriptional coactivator/pterin dehydratase"/>
    <property type="match status" value="1"/>
</dbReference>
<evidence type="ECO:0000256" key="4">
    <source>
        <dbReference type="ARBA" id="ARBA00021735"/>
    </source>
</evidence>
<keyword evidence="5" id="KW-0456">Lyase</keyword>
<dbReference type="EMBL" id="VDHJ01000008">
    <property type="protein sequence ID" value="TNL97277.1"/>
    <property type="molecule type" value="Genomic_DNA"/>
</dbReference>
<dbReference type="Pfam" id="PF01329">
    <property type="entry name" value="Pterin_4a"/>
    <property type="match status" value="1"/>
</dbReference>
<dbReference type="GO" id="GO:0006729">
    <property type="term" value="P:tetrahydrobiopterin biosynthetic process"/>
    <property type="evidence" value="ECO:0007669"/>
    <property type="project" value="InterPro"/>
</dbReference>
<proteinExistence type="inferred from homology"/>
<name>A0A5C4U2Z7_9CORY</name>
<gene>
    <name evidence="6" type="ORF">FHE74_06285</name>
</gene>
<keyword evidence="7" id="KW-1185">Reference proteome</keyword>
<dbReference type="OrthoDB" id="15077at2"/>
<sequence>MPPRLRGMTAEDLGAFEEVDGLLVADFETTDFNQGVKFVVAIGEAADKADHHPDVLLAYNSVTVTLKSHDVDAITSRDHRMARTITELHSAL</sequence>
<dbReference type="PANTHER" id="PTHR12599">
    <property type="entry name" value="PTERIN-4-ALPHA-CARBINOLAMINE DEHYDRATASE"/>
    <property type="match status" value="1"/>
</dbReference>
<dbReference type="EC" id="4.2.1.96" evidence="3"/>
<organism evidence="6 7">
    <name type="scientific">Corynebacterium tapiri</name>
    <dbReference type="NCBI Taxonomy" id="1448266"/>
    <lineage>
        <taxon>Bacteria</taxon>
        <taxon>Bacillati</taxon>
        <taxon>Actinomycetota</taxon>
        <taxon>Actinomycetes</taxon>
        <taxon>Mycobacteriales</taxon>
        <taxon>Corynebacteriaceae</taxon>
        <taxon>Corynebacterium</taxon>
    </lineage>
</organism>
<evidence type="ECO:0000256" key="3">
    <source>
        <dbReference type="ARBA" id="ARBA00013252"/>
    </source>
</evidence>